<protein>
    <submittedName>
        <fullName evidence="3">GIY-YIG nuclease family protein</fullName>
    </submittedName>
</protein>
<dbReference type="InterPro" id="IPR050190">
    <property type="entry name" value="UPF0213_domain"/>
</dbReference>
<proteinExistence type="inferred from homology"/>
<feature type="domain" description="GIY-YIG" evidence="2">
    <location>
        <begin position="7"/>
        <end position="84"/>
    </location>
</feature>
<gene>
    <name evidence="3" type="ORF">MMG00_06650</name>
</gene>
<evidence type="ECO:0000256" key="1">
    <source>
        <dbReference type="ARBA" id="ARBA00007435"/>
    </source>
</evidence>
<dbReference type="InterPro" id="IPR035901">
    <property type="entry name" value="GIY-YIG_endonuc_sf"/>
</dbReference>
<dbReference type="Proteomes" id="UP000829542">
    <property type="component" value="Chromosome"/>
</dbReference>
<dbReference type="PANTHER" id="PTHR34477">
    <property type="entry name" value="UPF0213 PROTEIN YHBQ"/>
    <property type="match status" value="1"/>
</dbReference>
<dbReference type="PROSITE" id="PS50164">
    <property type="entry name" value="GIY_YIG"/>
    <property type="match status" value="1"/>
</dbReference>
<dbReference type="CDD" id="cd10456">
    <property type="entry name" value="GIY-YIG_UPF0213"/>
    <property type="match status" value="1"/>
</dbReference>
<reference evidence="3 4" key="1">
    <citation type="submission" date="2022-03" db="EMBL/GenBank/DDBJ databases">
        <title>Ignatzschineria rhizosphaerae HR5S32.</title>
        <authorList>
            <person name="Sun J.Q."/>
            <person name="Feng J.Y."/>
        </authorList>
    </citation>
    <scope>NUCLEOTIDE SEQUENCE [LARGE SCALE GENOMIC DNA]</scope>
    <source>
        <strain evidence="3 4">HR5S32</strain>
    </source>
</reference>
<accession>A0ABY3WWC6</accession>
<dbReference type="RefSeq" id="WP_242146672.1">
    <property type="nucleotide sequence ID" value="NZ_CP093379.1"/>
</dbReference>
<keyword evidence="4" id="KW-1185">Reference proteome</keyword>
<sequence length="92" mass="11032">MTDLTAEKHFFYVLQCQDNTFYAGYTIDLERRLLEHNEGNGAKYTKPQKRRPVIMIHTESFVTRSEAMKQEYAFKQLTRKQKEQYLQDHSIP</sequence>
<dbReference type="PANTHER" id="PTHR34477:SF1">
    <property type="entry name" value="UPF0213 PROTEIN YHBQ"/>
    <property type="match status" value="1"/>
</dbReference>
<comment type="similarity">
    <text evidence="1">Belongs to the UPF0213 family.</text>
</comment>
<organism evidence="3 4">
    <name type="scientific">Ignatzschineria rhizosphaerae</name>
    <dbReference type="NCBI Taxonomy" id="2923279"/>
    <lineage>
        <taxon>Bacteria</taxon>
        <taxon>Pseudomonadati</taxon>
        <taxon>Pseudomonadota</taxon>
        <taxon>Gammaproteobacteria</taxon>
        <taxon>Cardiobacteriales</taxon>
        <taxon>Ignatzschineriaceae</taxon>
        <taxon>Ignatzschineria</taxon>
    </lineage>
</organism>
<dbReference type="Pfam" id="PF01541">
    <property type="entry name" value="GIY-YIG"/>
    <property type="match status" value="1"/>
</dbReference>
<name>A0ABY3WWC6_9GAMM</name>
<dbReference type="SUPFAM" id="SSF82771">
    <property type="entry name" value="GIY-YIG endonuclease"/>
    <property type="match status" value="1"/>
</dbReference>
<evidence type="ECO:0000259" key="2">
    <source>
        <dbReference type="PROSITE" id="PS50164"/>
    </source>
</evidence>
<dbReference type="Gene3D" id="3.40.1440.10">
    <property type="entry name" value="GIY-YIG endonuclease"/>
    <property type="match status" value="1"/>
</dbReference>
<evidence type="ECO:0000313" key="3">
    <source>
        <dbReference type="EMBL" id="UNM94931.1"/>
    </source>
</evidence>
<evidence type="ECO:0000313" key="4">
    <source>
        <dbReference type="Proteomes" id="UP000829542"/>
    </source>
</evidence>
<dbReference type="InterPro" id="IPR000305">
    <property type="entry name" value="GIY-YIG_endonuc"/>
</dbReference>
<dbReference type="EMBL" id="CP093379">
    <property type="protein sequence ID" value="UNM94931.1"/>
    <property type="molecule type" value="Genomic_DNA"/>
</dbReference>